<organism evidence="12 13">
    <name type="scientific">Mythimna separata</name>
    <name type="common">Oriental armyworm</name>
    <name type="synonym">Pseudaletia separata</name>
    <dbReference type="NCBI Taxonomy" id="271217"/>
    <lineage>
        <taxon>Eukaryota</taxon>
        <taxon>Metazoa</taxon>
        <taxon>Ecdysozoa</taxon>
        <taxon>Arthropoda</taxon>
        <taxon>Hexapoda</taxon>
        <taxon>Insecta</taxon>
        <taxon>Pterygota</taxon>
        <taxon>Neoptera</taxon>
        <taxon>Endopterygota</taxon>
        <taxon>Lepidoptera</taxon>
        <taxon>Glossata</taxon>
        <taxon>Ditrysia</taxon>
        <taxon>Noctuoidea</taxon>
        <taxon>Noctuidae</taxon>
        <taxon>Noctuinae</taxon>
        <taxon>Hadenini</taxon>
        <taxon>Mythimna</taxon>
    </lineage>
</organism>
<keyword evidence="7 11" id="KW-0472">Membrane</keyword>
<protein>
    <submittedName>
        <fullName evidence="12">Uncharacterized protein</fullName>
    </submittedName>
</protein>
<dbReference type="Gene3D" id="2.120.10.30">
    <property type="entry name" value="TolB, C-terminal domain"/>
    <property type="match status" value="1"/>
</dbReference>
<dbReference type="GO" id="GO:0060070">
    <property type="term" value="P:canonical Wnt signaling pathway"/>
    <property type="evidence" value="ECO:0007669"/>
    <property type="project" value="TreeGrafter"/>
</dbReference>
<dbReference type="AlphaFoldDB" id="A0AAD7YX11"/>
<evidence type="ECO:0000256" key="10">
    <source>
        <dbReference type="PROSITE-ProRule" id="PRU00461"/>
    </source>
</evidence>
<dbReference type="GO" id="GO:0017147">
    <property type="term" value="F:Wnt-protein binding"/>
    <property type="evidence" value="ECO:0007669"/>
    <property type="project" value="TreeGrafter"/>
</dbReference>
<evidence type="ECO:0000256" key="8">
    <source>
        <dbReference type="ARBA" id="ARBA00023157"/>
    </source>
</evidence>
<keyword evidence="5" id="KW-0677">Repeat</keyword>
<keyword evidence="11" id="KW-1133">Transmembrane helix</keyword>
<keyword evidence="9" id="KW-0325">Glycoprotein</keyword>
<name>A0AAD7YX11_MYTSE</name>
<evidence type="ECO:0000256" key="9">
    <source>
        <dbReference type="ARBA" id="ARBA00023180"/>
    </source>
</evidence>
<dbReference type="GO" id="GO:0030154">
    <property type="term" value="P:cell differentiation"/>
    <property type="evidence" value="ECO:0007669"/>
    <property type="project" value="UniProtKB-KW"/>
</dbReference>
<dbReference type="SUPFAM" id="SSF63825">
    <property type="entry name" value="YWTD domain"/>
    <property type="match status" value="1"/>
</dbReference>
<dbReference type="GO" id="GO:0042813">
    <property type="term" value="F:Wnt receptor activity"/>
    <property type="evidence" value="ECO:0007669"/>
    <property type="project" value="TreeGrafter"/>
</dbReference>
<keyword evidence="13" id="KW-1185">Reference proteome</keyword>
<dbReference type="PANTHER" id="PTHR46513">
    <property type="entry name" value="VITELLOGENIN RECEPTOR-LIKE PROTEIN-RELATED-RELATED"/>
    <property type="match status" value="1"/>
</dbReference>
<keyword evidence="11" id="KW-0812">Transmembrane</keyword>
<dbReference type="EMBL" id="JARGEI010000005">
    <property type="protein sequence ID" value="KAJ8731151.1"/>
    <property type="molecule type" value="Genomic_DNA"/>
</dbReference>
<evidence type="ECO:0000256" key="2">
    <source>
        <dbReference type="ARBA" id="ARBA00022475"/>
    </source>
</evidence>
<accession>A0AAD7YX11</accession>
<evidence type="ECO:0000256" key="7">
    <source>
        <dbReference type="ARBA" id="ARBA00023136"/>
    </source>
</evidence>
<gene>
    <name evidence="12" type="ORF">PYW07_004315</name>
</gene>
<evidence type="ECO:0000256" key="6">
    <source>
        <dbReference type="ARBA" id="ARBA00022782"/>
    </source>
</evidence>
<evidence type="ECO:0000256" key="11">
    <source>
        <dbReference type="SAM" id="Phobius"/>
    </source>
</evidence>
<keyword evidence="8" id="KW-1015">Disulfide bond</keyword>
<reference evidence="12" key="1">
    <citation type="submission" date="2023-03" db="EMBL/GenBank/DDBJ databases">
        <title>Chromosome-level genomes of two armyworms, Mythimna separata and Mythimna loreyi, provide insights into the biosynthesis and reception of sex pheromones.</title>
        <authorList>
            <person name="Zhao H."/>
        </authorList>
    </citation>
    <scope>NUCLEOTIDE SEQUENCE</scope>
    <source>
        <strain evidence="12">BeijingLab</strain>
        <tissue evidence="12">Pupa</tissue>
    </source>
</reference>
<dbReference type="InterPro" id="IPR050778">
    <property type="entry name" value="Cueball_EGF_LRP_Nidogen"/>
</dbReference>
<evidence type="ECO:0000256" key="1">
    <source>
        <dbReference type="ARBA" id="ARBA00004251"/>
    </source>
</evidence>
<evidence type="ECO:0000256" key="4">
    <source>
        <dbReference type="ARBA" id="ARBA00022729"/>
    </source>
</evidence>
<dbReference type="InterPro" id="IPR011042">
    <property type="entry name" value="6-blade_b-propeller_TolB-like"/>
</dbReference>
<dbReference type="GO" id="GO:0005886">
    <property type="term" value="C:plasma membrane"/>
    <property type="evidence" value="ECO:0007669"/>
    <property type="project" value="UniProtKB-SubCell"/>
</dbReference>
<keyword evidence="3" id="KW-0245">EGF-like domain</keyword>
<proteinExistence type="predicted"/>
<sequence>MFTNYRYIYWITDNEIERARLDGSEREVLIKSWVWVRLSLAIDQHAQKIYWIDIPYSDKEIFMKSANLDGKNRTTLHILRNTSDFLAHTLAVTKDFIYWLDEERMEIWTLQKNKTESRLYSNISSVCSLCHRIAANYTIEEEIQGPKSCSPQGMITNNSEECTGSICQNHCLEGDCSVNAERPPKVAVVLGNGVKSTFASTIVNVCLFFYTYFIHFVMSL</sequence>
<dbReference type="InterPro" id="IPR000033">
    <property type="entry name" value="LDLR_classB_rpt"/>
</dbReference>
<dbReference type="Proteomes" id="UP001231518">
    <property type="component" value="Chromosome 16"/>
</dbReference>
<keyword evidence="6" id="KW-0221">Differentiation</keyword>
<feature type="transmembrane region" description="Helical" evidence="11">
    <location>
        <begin position="198"/>
        <end position="218"/>
    </location>
</feature>
<keyword evidence="4" id="KW-0732">Signal</keyword>
<comment type="subcellular location">
    <subcellularLocation>
        <location evidence="1">Cell membrane</location>
        <topology evidence="1">Single-pass type I membrane protein</topology>
    </subcellularLocation>
</comment>
<comment type="caution">
    <text evidence="12">The sequence shown here is derived from an EMBL/GenBank/DDBJ whole genome shotgun (WGS) entry which is preliminary data.</text>
</comment>
<evidence type="ECO:0000313" key="13">
    <source>
        <dbReference type="Proteomes" id="UP001231518"/>
    </source>
</evidence>
<evidence type="ECO:0000256" key="3">
    <source>
        <dbReference type="ARBA" id="ARBA00022536"/>
    </source>
</evidence>
<feature type="repeat" description="LDL-receptor class B" evidence="10">
    <location>
        <begin position="6"/>
        <end position="46"/>
    </location>
</feature>
<dbReference type="PROSITE" id="PS51120">
    <property type="entry name" value="LDLRB"/>
    <property type="match status" value="1"/>
</dbReference>
<evidence type="ECO:0000313" key="12">
    <source>
        <dbReference type="EMBL" id="KAJ8731151.1"/>
    </source>
</evidence>
<evidence type="ECO:0000256" key="5">
    <source>
        <dbReference type="ARBA" id="ARBA00022737"/>
    </source>
</evidence>
<keyword evidence="2" id="KW-1003">Cell membrane</keyword>
<dbReference type="PANTHER" id="PTHR46513:SF42">
    <property type="entry name" value="PROTEIN CUEBALL"/>
    <property type="match status" value="1"/>
</dbReference>